<keyword evidence="6" id="KW-0677">Repeat</keyword>
<evidence type="ECO:0000256" key="13">
    <source>
        <dbReference type="SAM" id="Phobius"/>
    </source>
</evidence>
<dbReference type="CDD" id="cd09154">
    <property type="entry name" value="PLDc_SMU_988_like_1"/>
    <property type="match status" value="1"/>
</dbReference>
<keyword evidence="5 13" id="KW-0812">Transmembrane</keyword>
<evidence type="ECO:0000256" key="7">
    <source>
        <dbReference type="ARBA" id="ARBA00022989"/>
    </source>
</evidence>
<evidence type="ECO:0000256" key="4">
    <source>
        <dbReference type="ARBA" id="ARBA00022679"/>
    </source>
</evidence>
<keyword evidence="3" id="KW-0444">Lipid biosynthesis</keyword>
<comment type="caution">
    <text evidence="15">The sequence shown here is derived from an EMBL/GenBank/DDBJ whole genome shotgun (WGS) entry which is preliminary data.</text>
</comment>
<dbReference type="EMBL" id="VUNA01000006">
    <property type="protein sequence ID" value="MST70540.1"/>
    <property type="molecule type" value="Genomic_DNA"/>
</dbReference>
<feature type="domain" description="PLD phosphodiesterase" evidence="14">
    <location>
        <begin position="257"/>
        <end position="284"/>
    </location>
</feature>
<dbReference type="Pfam" id="PF13091">
    <property type="entry name" value="PLDc_2"/>
    <property type="match status" value="2"/>
</dbReference>
<evidence type="ECO:0000256" key="11">
    <source>
        <dbReference type="ARBA" id="ARBA00023264"/>
    </source>
</evidence>
<keyword evidence="8" id="KW-0443">Lipid metabolism</keyword>
<dbReference type="EC" id="2.7.8.-" evidence="12"/>
<keyword evidence="16" id="KW-1185">Reference proteome</keyword>
<name>A0A6N7X4W1_9FIRM</name>
<dbReference type="Proteomes" id="UP000469424">
    <property type="component" value="Unassembled WGS sequence"/>
</dbReference>
<dbReference type="PANTHER" id="PTHR21248">
    <property type="entry name" value="CARDIOLIPIN SYNTHASE"/>
    <property type="match status" value="1"/>
</dbReference>
<dbReference type="Pfam" id="PF13396">
    <property type="entry name" value="PLDc_N"/>
    <property type="match status" value="1"/>
</dbReference>
<comment type="subcellular location">
    <subcellularLocation>
        <location evidence="1">Cell membrane</location>
        <topology evidence="1">Multi-pass membrane protein</topology>
    </subcellularLocation>
</comment>
<keyword evidence="9 13" id="KW-0472">Membrane</keyword>
<evidence type="ECO:0000256" key="8">
    <source>
        <dbReference type="ARBA" id="ARBA00023098"/>
    </source>
</evidence>
<dbReference type="InterPro" id="IPR027379">
    <property type="entry name" value="CLS_N"/>
</dbReference>
<evidence type="ECO:0000256" key="1">
    <source>
        <dbReference type="ARBA" id="ARBA00004651"/>
    </source>
</evidence>
<evidence type="ECO:0000256" key="12">
    <source>
        <dbReference type="NCBIfam" id="TIGR04265"/>
    </source>
</evidence>
<dbReference type="RefSeq" id="WP_154554107.1">
    <property type="nucleotide sequence ID" value="NZ_VUNA01000006.1"/>
</dbReference>
<keyword evidence="11" id="KW-1208">Phospholipid metabolism</keyword>
<evidence type="ECO:0000256" key="5">
    <source>
        <dbReference type="ARBA" id="ARBA00022692"/>
    </source>
</evidence>
<dbReference type="GO" id="GO:0008808">
    <property type="term" value="F:cardiolipin synthase activity"/>
    <property type="evidence" value="ECO:0007669"/>
    <property type="project" value="UniProtKB-UniRule"/>
</dbReference>
<dbReference type="CDD" id="cd09160">
    <property type="entry name" value="PLDc_SMU_988_like_2"/>
    <property type="match status" value="1"/>
</dbReference>
<gene>
    <name evidence="15" type="primary">cls</name>
    <name evidence="15" type="ORF">FYJ65_04160</name>
</gene>
<feature type="transmembrane region" description="Helical" evidence="13">
    <location>
        <begin position="81"/>
        <end position="101"/>
    </location>
</feature>
<feature type="transmembrane region" description="Helical" evidence="13">
    <location>
        <begin position="22"/>
        <end position="44"/>
    </location>
</feature>
<evidence type="ECO:0000256" key="6">
    <source>
        <dbReference type="ARBA" id="ARBA00022737"/>
    </source>
</evidence>
<dbReference type="PROSITE" id="PS50035">
    <property type="entry name" value="PLD"/>
    <property type="match status" value="2"/>
</dbReference>
<evidence type="ECO:0000313" key="16">
    <source>
        <dbReference type="Proteomes" id="UP000469424"/>
    </source>
</evidence>
<proteinExistence type="predicted"/>
<keyword evidence="2" id="KW-1003">Cell membrane</keyword>
<dbReference type="AlphaFoldDB" id="A0A6N7X4W1"/>
<sequence length="526" mass="60909">MNNYTSIKPATKEKKSATKNSIMRVFLVAVAILLQCYFLYLVLVQIEKNYEWVDQVARMAALLLCIALFSMNKTASMKMPWFILMLTFPIAGTMIYLIVGLNGSSRRMRRRFEDIDARLFPYIRQDPKVIKKMEEKDHTVANMSRYIARHAPFPVYDDSDIEFFSCAADALEAQKDALRKAEKFIFMEYHAIENAESFAEIKEILTEKAAEGLDVRIFYDDIGSIAFINTDFIREMRSRGVQCRVFNPVIPLVNVFLNNRDHRKITVVDGKVGFTGGYNLANEYFNITHPYGYWKDTGVKITGNAVRNLTMMFLEMWNAIRSKDKDDEDYEPFFPELEYTQKEEGALIQPYGDTPLDSEHVGENVYLNAISSAERYVWIITPYLVITDEMNRAMGLAAERGVDVRIITPGIPDKRTIYTVTRSYYQRLVQDGVRIFEYTPGFCHAKQLIADDRVALCGTINFDFRSLYHHFEDGVLFTNCKAVQDMKADFEHCFPLCMEVTKKYKKTRNLLQRGWNSILRLFSSLL</sequence>
<feature type="domain" description="PLD phosphodiesterase" evidence="14">
    <location>
        <begin position="439"/>
        <end position="466"/>
    </location>
</feature>
<dbReference type="GO" id="GO:0005886">
    <property type="term" value="C:plasma membrane"/>
    <property type="evidence" value="ECO:0007669"/>
    <property type="project" value="UniProtKB-SubCell"/>
</dbReference>
<evidence type="ECO:0000256" key="2">
    <source>
        <dbReference type="ARBA" id="ARBA00022475"/>
    </source>
</evidence>
<organism evidence="15 16">
    <name type="scientific">Mogibacterium kristiansenii</name>
    <dbReference type="NCBI Taxonomy" id="2606708"/>
    <lineage>
        <taxon>Bacteria</taxon>
        <taxon>Bacillati</taxon>
        <taxon>Bacillota</taxon>
        <taxon>Clostridia</taxon>
        <taxon>Peptostreptococcales</taxon>
        <taxon>Anaerovoracaceae</taxon>
        <taxon>Mogibacterium</taxon>
    </lineage>
</organism>
<accession>A0A6N7X4W1</accession>
<reference evidence="15 16" key="1">
    <citation type="submission" date="2019-08" db="EMBL/GenBank/DDBJ databases">
        <title>In-depth cultivation of the pig gut microbiome towards novel bacterial diversity and tailored functional studies.</title>
        <authorList>
            <person name="Wylensek D."/>
            <person name="Hitch T.C.A."/>
            <person name="Clavel T."/>
        </authorList>
    </citation>
    <scope>NUCLEOTIDE SEQUENCE [LARGE SCALE GENOMIC DNA]</scope>
    <source>
        <strain evidence="15 16">WCA-MUC-591-APC-4B</strain>
    </source>
</reference>
<dbReference type="InterPro" id="IPR022924">
    <property type="entry name" value="Cardiolipin_synthase"/>
</dbReference>
<dbReference type="Gene3D" id="3.30.870.10">
    <property type="entry name" value="Endonuclease Chain A"/>
    <property type="match status" value="2"/>
</dbReference>
<keyword evidence="10" id="KW-0594">Phospholipid biosynthesis</keyword>
<keyword evidence="4" id="KW-0808">Transferase</keyword>
<evidence type="ECO:0000313" key="15">
    <source>
        <dbReference type="EMBL" id="MST70540.1"/>
    </source>
</evidence>
<dbReference type="PANTHER" id="PTHR21248:SF22">
    <property type="entry name" value="PHOSPHOLIPASE D"/>
    <property type="match status" value="1"/>
</dbReference>
<keyword evidence="7 13" id="KW-1133">Transmembrane helix</keyword>
<dbReference type="GO" id="GO:0032049">
    <property type="term" value="P:cardiolipin biosynthetic process"/>
    <property type="evidence" value="ECO:0007669"/>
    <property type="project" value="UniProtKB-UniRule"/>
</dbReference>
<evidence type="ECO:0000259" key="14">
    <source>
        <dbReference type="PROSITE" id="PS50035"/>
    </source>
</evidence>
<dbReference type="InterPro" id="IPR025202">
    <property type="entry name" value="PLD-like_dom"/>
</dbReference>
<dbReference type="SMART" id="SM00155">
    <property type="entry name" value="PLDc"/>
    <property type="match status" value="2"/>
</dbReference>
<dbReference type="SUPFAM" id="SSF56024">
    <property type="entry name" value="Phospholipase D/nuclease"/>
    <property type="match status" value="2"/>
</dbReference>
<evidence type="ECO:0000256" key="9">
    <source>
        <dbReference type="ARBA" id="ARBA00023136"/>
    </source>
</evidence>
<evidence type="ECO:0000256" key="3">
    <source>
        <dbReference type="ARBA" id="ARBA00022516"/>
    </source>
</evidence>
<dbReference type="NCBIfam" id="TIGR04265">
    <property type="entry name" value="bac_cardiolipin"/>
    <property type="match status" value="1"/>
</dbReference>
<dbReference type="InterPro" id="IPR001736">
    <property type="entry name" value="PLipase_D/transphosphatidylase"/>
</dbReference>
<evidence type="ECO:0000256" key="10">
    <source>
        <dbReference type="ARBA" id="ARBA00023209"/>
    </source>
</evidence>
<protein>
    <recommendedName>
        <fullName evidence="12">Cardiolipin synthase</fullName>
        <ecNumber evidence="12">2.7.8.-</ecNumber>
    </recommendedName>
</protein>